<dbReference type="Proteomes" id="UP000183063">
    <property type="component" value="Unassembled WGS sequence"/>
</dbReference>
<reference evidence="4" key="2">
    <citation type="submission" date="2016-10" db="EMBL/GenBank/DDBJ databases">
        <authorList>
            <person name="Wibberg D."/>
        </authorList>
    </citation>
    <scope>NUCLEOTIDE SEQUENCE [LARGE SCALE GENOMIC DNA]</scope>
</reference>
<dbReference type="STRING" id="501024.RTCCBAU85039_5303"/>
<dbReference type="InterPro" id="IPR011105">
    <property type="entry name" value="Cell_wall_hydrolase_SleB"/>
</dbReference>
<reference evidence="2" key="1">
    <citation type="submission" date="2016-10" db="EMBL/GenBank/DDBJ databases">
        <authorList>
            <person name="de Groot N.N."/>
        </authorList>
    </citation>
    <scope>NUCLEOTIDE SEQUENCE [LARGE SCALE GENOMIC DNA]</scope>
    <source>
        <strain evidence="2">CCBAU85039</strain>
    </source>
</reference>
<gene>
    <name evidence="2" type="ORF">RTCCBAU85039_5303</name>
    <name evidence="3" type="ORF">SAMN05216228_103069</name>
</gene>
<evidence type="ECO:0000313" key="5">
    <source>
        <dbReference type="Proteomes" id="UP000198939"/>
    </source>
</evidence>
<organism evidence="2 4">
    <name type="scientific">Rhizobium tibeticum</name>
    <dbReference type="NCBI Taxonomy" id="501024"/>
    <lineage>
        <taxon>Bacteria</taxon>
        <taxon>Pseudomonadati</taxon>
        <taxon>Pseudomonadota</taxon>
        <taxon>Alphaproteobacteria</taxon>
        <taxon>Hyphomicrobiales</taxon>
        <taxon>Rhizobiaceae</taxon>
        <taxon>Rhizobium/Agrobacterium group</taxon>
        <taxon>Rhizobium</taxon>
    </lineage>
</organism>
<evidence type="ECO:0000313" key="2">
    <source>
        <dbReference type="EMBL" id="SEI15729.1"/>
    </source>
</evidence>
<dbReference type="AlphaFoldDB" id="A0A1H8TUV7"/>
<dbReference type="EMBL" id="FOCV01000030">
    <property type="protein sequence ID" value="SEO94769.1"/>
    <property type="molecule type" value="Genomic_DNA"/>
</dbReference>
<keyword evidence="5" id="KW-1185">Reference proteome</keyword>
<evidence type="ECO:0000313" key="4">
    <source>
        <dbReference type="Proteomes" id="UP000183063"/>
    </source>
</evidence>
<name>A0A1H8TUV7_9HYPH</name>
<accession>A0A1H8TUV7</accession>
<keyword evidence="3" id="KW-0378">Hydrolase</keyword>
<dbReference type="Pfam" id="PF07486">
    <property type="entry name" value="Hydrolase_2"/>
    <property type="match status" value="1"/>
</dbReference>
<proteinExistence type="predicted"/>
<reference evidence="3 5" key="3">
    <citation type="submission" date="2016-10" db="EMBL/GenBank/DDBJ databases">
        <authorList>
            <person name="Varghese N."/>
            <person name="Submissions S."/>
        </authorList>
    </citation>
    <scope>NUCLEOTIDE SEQUENCE [LARGE SCALE GENOMIC DNA]</scope>
    <source>
        <strain evidence="3 5">CGMCC 1.7071</strain>
    </source>
</reference>
<sequence length="335" mass="35849">MAIIIVFSPLCDRGSACPACKRHPNQIVILIGFEIYPKRGYKSGHLIEKGFTTPNRGHLPLRANLALGKSLAGIMLAGFAAASCTTAQQPAPKAVSQAVTPRSAGQPGQATKVTFNYTAKDRDCLKRAMYFESEHSDRDGYMAVGTVVMNRLTSGAYPESICGVVAQQRQFAPGVMTREVEPAAEIELTDAADAILRGERHPGVKDAMFFHTDGLTFPYRNMHYVAIAGGNAFYEKRGRDGELQTPAPLPSYEVAMNYLPGQRLMPSQFEALVPTTVPVPIPMPGSQATLATEPAAPAPTEAAMPIATEAVMPVAIPTPRPAYNDAVLRGSLAHG</sequence>
<protein>
    <submittedName>
        <fullName evidence="3">Cell Wall Hydrolase</fullName>
    </submittedName>
    <submittedName>
        <fullName evidence="2">Spore cortex-lytic enzyme</fullName>
    </submittedName>
</protein>
<evidence type="ECO:0000313" key="3">
    <source>
        <dbReference type="EMBL" id="SEO94769.1"/>
    </source>
</evidence>
<dbReference type="GO" id="GO:0016787">
    <property type="term" value="F:hydrolase activity"/>
    <property type="evidence" value="ECO:0007669"/>
    <property type="project" value="UniProtKB-KW"/>
</dbReference>
<dbReference type="Gene3D" id="1.10.10.2520">
    <property type="entry name" value="Cell wall hydrolase SleB, domain 1"/>
    <property type="match status" value="1"/>
</dbReference>
<dbReference type="EMBL" id="FNXB01000039">
    <property type="protein sequence ID" value="SEI15729.1"/>
    <property type="molecule type" value="Genomic_DNA"/>
</dbReference>
<feature type="domain" description="Cell wall hydrolase SleB" evidence="1">
    <location>
        <begin position="138"/>
        <end position="234"/>
    </location>
</feature>
<dbReference type="InterPro" id="IPR042047">
    <property type="entry name" value="SleB_dom1"/>
</dbReference>
<dbReference type="Proteomes" id="UP000198939">
    <property type="component" value="Unassembled WGS sequence"/>
</dbReference>
<evidence type="ECO:0000259" key="1">
    <source>
        <dbReference type="Pfam" id="PF07486"/>
    </source>
</evidence>